<accession>A0ABS2SIE1</accession>
<evidence type="ECO:0000313" key="2">
    <source>
        <dbReference type="EMBL" id="MBM7816022.1"/>
    </source>
</evidence>
<evidence type="ECO:0000256" key="1">
    <source>
        <dbReference type="SAM" id="MobiDB-lite"/>
    </source>
</evidence>
<organism evidence="2 3">
    <name type="scientific">Brevibacterium paucivorans</name>
    <dbReference type="NCBI Taxonomy" id="170994"/>
    <lineage>
        <taxon>Bacteria</taxon>
        <taxon>Bacillati</taxon>
        <taxon>Actinomycetota</taxon>
        <taxon>Actinomycetes</taxon>
        <taxon>Micrococcales</taxon>
        <taxon>Brevibacteriaceae</taxon>
        <taxon>Brevibacterium</taxon>
    </lineage>
</organism>
<dbReference type="Proteomes" id="UP000809290">
    <property type="component" value="Unassembled WGS sequence"/>
</dbReference>
<feature type="compositionally biased region" description="Acidic residues" evidence="1">
    <location>
        <begin position="32"/>
        <end position="79"/>
    </location>
</feature>
<sequence>MSAKWLREGLWRICGKLVHLCHLVEGVYEPYAPDELDPDEPDDDEELEPDELEEEDELDPDEFDDEEELEDEPEPEEPAPDPPDSELRESVR</sequence>
<reference evidence="2 3" key="1">
    <citation type="submission" date="2021-01" db="EMBL/GenBank/DDBJ databases">
        <title>Sequencing the genomes of 1000 actinobacteria strains.</title>
        <authorList>
            <person name="Klenk H.-P."/>
        </authorList>
    </citation>
    <scope>NUCLEOTIDE SEQUENCE [LARGE SCALE GENOMIC DNA]</scope>
    <source>
        <strain evidence="2 3">DSM 13657</strain>
    </source>
</reference>
<protein>
    <recommendedName>
        <fullName evidence="4">DNA primase</fullName>
    </recommendedName>
</protein>
<dbReference type="EMBL" id="JAFBCP010000001">
    <property type="protein sequence ID" value="MBM7816022.1"/>
    <property type="molecule type" value="Genomic_DNA"/>
</dbReference>
<feature type="region of interest" description="Disordered" evidence="1">
    <location>
        <begin position="31"/>
        <end position="92"/>
    </location>
</feature>
<proteinExistence type="predicted"/>
<gene>
    <name evidence="2" type="ORF">JOE56_000716</name>
</gene>
<name>A0ABS2SIE1_9MICO</name>
<dbReference type="RefSeq" id="WP_338028676.1">
    <property type="nucleotide sequence ID" value="NZ_JAFBCP010000001.1"/>
</dbReference>
<keyword evidence="3" id="KW-1185">Reference proteome</keyword>
<evidence type="ECO:0008006" key="4">
    <source>
        <dbReference type="Google" id="ProtNLM"/>
    </source>
</evidence>
<evidence type="ECO:0000313" key="3">
    <source>
        <dbReference type="Proteomes" id="UP000809290"/>
    </source>
</evidence>
<comment type="caution">
    <text evidence="2">The sequence shown here is derived from an EMBL/GenBank/DDBJ whole genome shotgun (WGS) entry which is preliminary data.</text>
</comment>